<proteinExistence type="predicted"/>
<feature type="non-terminal residue" evidence="1">
    <location>
        <position position="1"/>
    </location>
</feature>
<organism evidence="1">
    <name type="scientific">marine metagenome</name>
    <dbReference type="NCBI Taxonomy" id="408172"/>
    <lineage>
        <taxon>unclassified sequences</taxon>
        <taxon>metagenomes</taxon>
        <taxon>ecological metagenomes</taxon>
    </lineage>
</organism>
<dbReference type="AlphaFoldDB" id="A0A382GQM3"/>
<protein>
    <submittedName>
        <fullName evidence="1">Uncharacterized protein</fullName>
    </submittedName>
</protein>
<dbReference type="EMBL" id="UINC01056659">
    <property type="protein sequence ID" value="SVB76947.1"/>
    <property type="molecule type" value="Genomic_DNA"/>
</dbReference>
<reference evidence="1" key="1">
    <citation type="submission" date="2018-05" db="EMBL/GenBank/DDBJ databases">
        <authorList>
            <person name="Lanie J.A."/>
            <person name="Ng W.-L."/>
            <person name="Kazmierczak K.M."/>
            <person name="Andrzejewski T.M."/>
            <person name="Davidsen T.M."/>
            <person name="Wayne K.J."/>
            <person name="Tettelin H."/>
            <person name="Glass J.I."/>
            <person name="Rusch D."/>
            <person name="Podicherti R."/>
            <person name="Tsui H.-C.T."/>
            <person name="Winkler M.E."/>
        </authorList>
    </citation>
    <scope>NUCLEOTIDE SEQUENCE</scope>
</reference>
<name>A0A382GQM3_9ZZZZ</name>
<accession>A0A382GQM3</accession>
<gene>
    <name evidence="1" type="ORF">METZ01_LOCUS229801</name>
</gene>
<evidence type="ECO:0000313" key="1">
    <source>
        <dbReference type="EMBL" id="SVB76947.1"/>
    </source>
</evidence>
<sequence>VENRYNKEYEQYYIYALEQFLINTYGYSEHDAKVKVMQDFDEVKEDFEMKEMK</sequence>